<name>A0ABT4AQW2_9ACTN</name>
<gene>
    <name evidence="2" type="ORF">OWR29_01365</name>
</gene>
<dbReference type="Proteomes" id="UP001151002">
    <property type="component" value="Unassembled WGS sequence"/>
</dbReference>
<keyword evidence="3" id="KW-1185">Reference proteome</keyword>
<dbReference type="RefSeq" id="WP_267560390.1">
    <property type="nucleotide sequence ID" value="NZ_JAPNTZ010000001.1"/>
</dbReference>
<evidence type="ECO:0000256" key="1">
    <source>
        <dbReference type="SAM" id="SignalP"/>
    </source>
</evidence>
<comment type="caution">
    <text evidence="2">The sequence shown here is derived from an EMBL/GenBank/DDBJ whole genome shotgun (WGS) entry which is preliminary data.</text>
</comment>
<sequence>MGANLLRRAVTVAASAAVLAGLIATPAAAAPVNRDVCKTVKNTDGTFSFAACVFINSNDERDDLTYRVDAWRVWNIPLARGGHTDLLTNVVWHGVNWNQVSPPQPVTINFGNIAEGDTDDWYQGGWYVPKQNTVWVEVHDPFAPKCQRVFFNEGGGTAVTTC</sequence>
<reference evidence="2" key="1">
    <citation type="submission" date="2022-11" db="EMBL/GenBank/DDBJ databases">
        <authorList>
            <person name="Somphong A."/>
            <person name="Phongsopitanun W."/>
        </authorList>
    </citation>
    <scope>NUCLEOTIDE SEQUENCE</scope>
    <source>
        <strain evidence="2">Pm04-4</strain>
    </source>
</reference>
<evidence type="ECO:0000313" key="2">
    <source>
        <dbReference type="EMBL" id="MCY1136629.1"/>
    </source>
</evidence>
<keyword evidence="1" id="KW-0732">Signal</keyword>
<feature type="signal peptide" evidence="1">
    <location>
        <begin position="1"/>
        <end position="29"/>
    </location>
</feature>
<feature type="chain" id="PRO_5045132052" description="Secreted protein" evidence="1">
    <location>
        <begin position="30"/>
        <end position="162"/>
    </location>
</feature>
<proteinExistence type="predicted"/>
<evidence type="ECO:0000313" key="3">
    <source>
        <dbReference type="Proteomes" id="UP001151002"/>
    </source>
</evidence>
<dbReference type="EMBL" id="JAPNTZ010000001">
    <property type="protein sequence ID" value="MCY1136629.1"/>
    <property type="molecule type" value="Genomic_DNA"/>
</dbReference>
<organism evidence="2 3">
    <name type="scientific">Paractinoplanes pyxinae</name>
    <dbReference type="NCBI Taxonomy" id="2997416"/>
    <lineage>
        <taxon>Bacteria</taxon>
        <taxon>Bacillati</taxon>
        <taxon>Actinomycetota</taxon>
        <taxon>Actinomycetes</taxon>
        <taxon>Micromonosporales</taxon>
        <taxon>Micromonosporaceae</taxon>
        <taxon>Paractinoplanes</taxon>
    </lineage>
</organism>
<accession>A0ABT4AQW2</accession>
<evidence type="ECO:0008006" key="4">
    <source>
        <dbReference type="Google" id="ProtNLM"/>
    </source>
</evidence>
<protein>
    <recommendedName>
        <fullName evidence="4">Secreted protein</fullName>
    </recommendedName>
</protein>